<organism evidence="2">
    <name type="scientific">Anguilla anguilla</name>
    <name type="common">European freshwater eel</name>
    <name type="synonym">Muraena anguilla</name>
    <dbReference type="NCBI Taxonomy" id="7936"/>
    <lineage>
        <taxon>Eukaryota</taxon>
        <taxon>Metazoa</taxon>
        <taxon>Chordata</taxon>
        <taxon>Craniata</taxon>
        <taxon>Vertebrata</taxon>
        <taxon>Euteleostomi</taxon>
        <taxon>Actinopterygii</taxon>
        <taxon>Neopterygii</taxon>
        <taxon>Teleostei</taxon>
        <taxon>Anguilliformes</taxon>
        <taxon>Anguillidae</taxon>
        <taxon>Anguilla</taxon>
    </lineage>
</organism>
<proteinExistence type="predicted"/>
<evidence type="ECO:0000256" key="1">
    <source>
        <dbReference type="SAM" id="MobiDB-lite"/>
    </source>
</evidence>
<name>A0A0E9QFU4_ANGAN</name>
<evidence type="ECO:0000313" key="2">
    <source>
        <dbReference type="EMBL" id="JAH15205.1"/>
    </source>
</evidence>
<reference evidence="2" key="2">
    <citation type="journal article" date="2015" name="Fish Shellfish Immunol.">
        <title>Early steps in the European eel (Anguilla anguilla)-Vibrio vulnificus interaction in the gills: Role of the RtxA13 toxin.</title>
        <authorList>
            <person name="Callol A."/>
            <person name="Pajuelo D."/>
            <person name="Ebbesson L."/>
            <person name="Teles M."/>
            <person name="MacKenzie S."/>
            <person name="Amaro C."/>
        </authorList>
    </citation>
    <scope>NUCLEOTIDE SEQUENCE</scope>
</reference>
<sequence length="55" mass="6032">MTGERVTPPHPRSSRSGNHAKGRHITGGIPRFEPTCLFSGGSHKHSFNILNYSCL</sequence>
<accession>A0A0E9QFU4</accession>
<feature type="region of interest" description="Disordered" evidence="1">
    <location>
        <begin position="1"/>
        <end position="28"/>
    </location>
</feature>
<dbReference type="AlphaFoldDB" id="A0A0E9QFU4"/>
<protein>
    <submittedName>
        <fullName evidence="2">Uncharacterized protein</fullName>
    </submittedName>
</protein>
<dbReference type="EMBL" id="GBXM01093372">
    <property type="protein sequence ID" value="JAH15205.1"/>
    <property type="molecule type" value="Transcribed_RNA"/>
</dbReference>
<reference evidence="2" key="1">
    <citation type="submission" date="2014-11" db="EMBL/GenBank/DDBJ databases">
        <authorList>
            <person name="Amaro Gonzalez C."/>
        </authorList>
    </citation>
    <scope>NUCLEOTIDE SEQUENCE</scope>
</reference>